<organism evidence="1">
    <name type="scientific">Phytophthora nicotianae</name>
    <name type="common">Potato buckeye rot agent</name>
    <name type="synonym">Phytophthora parasitica</name>
    <dbReference type="NCBI Taxonomy" id="4792"/>
    <lineage>
        <taxon>Eukaryota</taxon>
        <taxon>Sar</taxon>
        <taxon>Stramenopiles</taxon>
        <taxon>Oomycota</taxon>
        <taxon>Peronosporomycetes</taxon>
        <taxon>Peronosporales</taxon>
        <taxon>Peronosporaceae</taxon>
        <taxon>Phytophthora</taxon>
    </lineage>
</organism>
<feature type="non-terminal residue" evidence="1">
    <location>
        <position position="75"/>
    </location>
</feature>
<dbReference type="AlphaFoldDB" id="W2GA52"/>
<name>W2GA52_PHYNI</name>
<reference evidence="1" key="1">
    <citation type="submission" date="2013-11" db="EMBL/GenBank/DDBJ databases">
        <title>The Genome Sequence of Phytophthora parasitica CJ02B3.</title>
        <authorList>
            <consortium name="The Broad Institute Genomics Platform"/>
            <person name="Russ C."/>
            <person name="Tyler B."/>
            <person name="Panabieres F."/>
            <person name="Shan W."/>
            <person name="Tripathy S."/>
            <person name="Grunwald N."/>
            <person name="Machado M."/>
            <person name="Johnson C.S."/>
            <person name="Arredondo F."/>
            <person name="Hong C."/>
            <person name="Coffey M."/>
            <person name="Young S.K."/>
            <person name="Zeng Q."/>
            <person name="Gargeya S."/>
            <person name="Fitzgerald M."/>
            <person name="Abouelleil A."/>
            <person name="Alvarado L."/>
            <person name="Chapman S.B."/>
            <person name="Gainer-Dewar J."/>
            <person name="Goldberg J."/>
            <person name="Griggs A."/>
            <person name="Gujja S."/>
            <person name="Hansen M."/>
            <person name="Howarth C."/>
            <person name="Imamovic A."/>
            <person name="Ireland A."/>
            <person name="Larimer J."/>
            <person name="McCowan C."/>
            <person name="Murphy C."/>
            <person name="Pearson M."/>
            <person name="Poon T.W."/>
            <person name="Priest M."/>
            <person name="Roberts A."/>
            <person name="Saif S."/>
            <person name="Shea T."/>
            <person name="Sykes S."/>
            <person name="Wortman J."/>
            <person name="Nusbaum C."/>
            <person name="Birren B."/>
        </authorList>
    </citation>
    <scope>NUCLEOTIDE SEQUENCE [LARGE SCALE GENOMIC DNA]</scope>
    <source>
        <strain evidence="1">CJ02B3</strain>
    </source>
</reference>
<evidence type="ECO:0000313" key="1">
    <source>
        <dbReference type="EMBL" id="ETK79140.1"/>
    </source>
</evidence>
<sequence length="75" mass="8016">MRLNWHTIGAKEGSWMQLVKIKHCMVVDIIAVEAEVEAVDVAVAEAPNAAVEVAMVVEDEAVAPGEEDKGLGMDV</sequence>
<dbReference type="Proteomes" id="UP000053236">
    <property type="component" value="Unassembled WGS sequence"/>
</dbReference>
<dbReference type="EMBL" id="KI688069">
    <property type="protein sequence ID" value="ETK79140.1"/>
    <property type="molecule type" value="Genomic_DNA"/>
</dbReference>
<protein>
    <submittedName>
        <fullName evidence="1">Uncharacterized protein</fullName>
    </submittedName>
</protein>
<proteinExistence type="predicted"/>
<gene>
    <name evidence="1" type="ORF">L915_14993</name>
</gene>
<accession>W2GA52</accession>